<proteinExistence type="predicted"/>
<protein>
    <submittedName>
        <fullName evidence="1">Uncharacterized protein</fullName>
    </submittedName>
</protein>
<dbReference type="EMBL" id="MN740210">
    <property type="protein sequence ID" value="QHT93742.1"/>
    <property type="molecule type" value="Genomic_DNA"/>
</dbReference>
<reference evidence="1" key="1">
    <citation type="journal article" date="2020" name="Nature">
        <title>Giant virus diversity and host interactions through global metagenomics.</title>
        <authorList>
            <person name="Schulz F."/>
            <person name="Roux S."/>
            <person name="Paez-Espino D."/>
            <person name="Jungbluth S."/>
            <person name="Walsh D.A."/>
            <person name="Denef V.J."/>
            <person name="McMahon K.D."/>
            <person name="Konstantinidis K.T."/>
            <person name="Eloe-Fadrosh E.A."/>
            <person name="Kyrpides N.C."/>
            <person name="Woyke T."/>
        </authorList>
    </citation>
    <scope>NUCLEOTIDE SEQUENCE</scope>
    <source>
        <strain evidence="1">GVMAG-M-3300024258-14</strain>
    </source>
</reference>
<dbReference type="AlphaFoldDB" id="A0A6C0ILA1"/>
<sequence>MKRIMWKKEGVSANIGGHIKPFSKTNMYLPEKHPFGKPRPIKHYRRGWINNDRFIKTNTVASVANLMDKPGAFVQNSQNNSCSLVANHYPNLKNKTDKPDCKLETTKMFNAENKAKRRVRSGPTVVKHNYYQRLQEYRTARCSTFDQKSFHFDEATSESYGKGQHMGRCANVIFNYDKNGKIVDQKNTCTNVSYKPKNDKYATNNSVQSSTRTLNEKKNSILRTSKSYKIDPDTGELVGSIFIKKDKQPECNANIINKYKQNKTVCV</sequence>
<evidence type="ECO:0000313" key="1">
    <source>
        <dbReference type="EMBL" id="QHT93742.1"/>
    </source>
</evidence>
<organism evidence="1">
    <name type="scientific">viral metagenome</name>
    <dbReference type="NCBI Taxonomy" id="1070528"/>
    <lineage>
        <taxon>unclassified sequences</taxon>
        <taxon>metagenomes</taxon>
        <taxon>organismal metagenomes</taxon>
    </lineage>
</organism>
<accession>A0A6C0ILA1</accession>
<name>A0A6C0ILA1_9ZZZZ</name>